<dbReference type="Proteomes" id="UP000462055">
    <property type="component" value="Unassembled WGS sequence"/>
</dbReference>
<organism evidence="1 2">
    <name type="scientific">Actinomadura physcomitrii</name>
    <dbReference type="NCBI Taxonomy" id="2650748"/>
    <lineage>
        <taxon>Bacteria</taxon>
        <taxon>Bacillati</taxon>
        <taxon>Actinomycetota</taxon>
        <taxon>Actinomycetes</taxon>
        <taxon>Streptosporangiales</taxon>
        <taxon>Thermomonosporaceae</taxon>
        <taxon>Actinomadura</taxon>
    </lineage>
</organism>
<reference evidence="1" key="1">
    <citation type="submission" date="2019-12" db="EMBL/GenBank/DDBJ databases">
        <title>Actinomadura physcomitrii sp. nov., a novel actinomycete isolated from moss [Physcomitrium sphaericum (Ludw) Fuernr].</title>
        <authorList>
            <person name="Zhuang X."/>
        </authorList>
    </citation>
    <scope>NUCLEOTIDE SEQUENCE [LARGE SCALE GENOMIC DNA]</scope>
    <source>
        <strain evidence="1">LD22</strain>
    </source>
</reference>
<gene>
    <name evidence="1" type="ORF">F8568_044650</name>
</gene>
<accession>A0A6I4MNK8</accession>
<dbReference type="InterPro" id="IPR013078">
    <property type="entry name" value="His_Pase_superF_clade-1"/>
</dbReference>
<dbReference type="CDD" id="cd07067">
    <property type="entry name" value="HP_PGM_like"/>
    <property type="match status" value="1"/>
</dbReference>
<dbReference type="InterPro" id="IPR050275">
    <property type="entry name" value="PGM_Phosphatase"/>
</dbReference>
<name>A0A6I4MNK8_9ACTN</name>
<dbReference type="EMBL" id="WBMS02000069">
    <property type="protein sequence ID" value="MWA07303.1"/>
    <property type="molecule type" value="Genomic_DNA"/>
</dbReference>
<dbReference type="SUPFAM" id="SSF53254">
    <property type="entry name" value="Phosphoglycerate mutase-like"/>
    <property type="match status" value="1"/>
</dbReference>
<dbReference type="GO" id="GO:0016791">
    <property type="term" value="F:phosphatase activity"/>
    <property type="evidence" value="ECO:0007669"/>
    <property type="project" value="TreeGrafter"/>
</dbReference>
<protein>
    <submittedName>
        <fullName evidence="1">Histidine phosphatase family protein</fullName>
    </submittedName>
</protein>
<sequence>MICLRHAESENVIAGAAGALPEARLTELGHVQAAAVARTLPAVDHIYTSTAERARRTAEAISRVQGAPITNLPELAEVRIGVLEGAADPAARARTAEVLRAWVVDGNLHERVADGETGRAVVGRVTAAFRTIAAAHGDGGAVAAIGHVASLTAGLSVLCGLGAAVWGAPLPHAAPFRVLFDDRGWRCESWPGR</sequence>
<comment type="caution">
    <text evidence="1">The sequence shown here is derived from an EMBL/GenBank/DDBJ whole genome shotgun (WGS) entry which is preliminary data.</text>
</comment>
<dbReference type="GO" id="GO:0005737">
    <property type="term" value="C:cytoplasm"/>
    <property type="evidence" value="ECO:0007669"/>
    <property type="project" value="TreeGrafter"/>
</dbReference>
<dbReference type="AlphaFoldDB" id="A0A6I4MNK8"/>
<keyword evidence="2" id="KW-1185">Reference proteome</keyword>
<evidence type="ECO:0000313" key="1">
    <source>
        <dbReference type="EMBL" id="MWA07303.1"/>
    </source>
</evidence>
<dbReference type="InterPro" id="IPR029033">
    <property type="entry name" value="His_PPase_superfam"/>
</dbReference>
<evidence type="ECO:0000313" key="2">
    <source>
        <dbReference type="Proteomes" id="UP000462055"/>
    </source>
</evidence>
<dbReference type="Pfam" id="PF00300">
    <property type="entry name" value="His_Phos_1"/>
    <property type="match status" value="1"/>
</dbReference>
<dbReference type="PANTHER" id="PTHR48100:SF1">
    <property type="entry name" value="HISTIDINE PHOSPHATASE FAMILY PROTEIN-RELATED"/>
    <property type="match status" value="1"/>
</dbReference>
<dbReference type="PANTHER" id="PTHR48100">
    <property type="entry name" value="BROAD-SPECIFICITY PHOSPHATASE YOR283W-RELATED"/>
    <property type="match status" value="1"/>
</dbReference>
<dbReference type="Gene3D" id="3.40.50.1240">
    <property type="entry name" value="Phosphoglycerate mutase-like"/>
    <property type="match status" value="1"/>
</dbReference>
<proteinExistence type="predicted"/>